<dbReference type="RefSeq" id="WP_256549860.1">
    <property type="nucleotide sequence ID" value="NZ_CP101751.1"/>
</dbReference>
<accession>A0ABY5IMW6</accession>
<dbReference type="EMBL" id="CP101751">
    <property type="protein sequence ID" value="UUC44190.1"/>
    <property type="molecule type" value="Genomic_DNA"/>
</dbReference>
<protein>
    <recommendedName>
        <fullName evidence="3">CHAD domain-containing protein</fullName>
    </recommendedName>
</protein>
<evidence type="ECO:0000313" key="2">
    <source>
        <dbReference type="Proteomes" id="UP001059844"/>
    </source>
</evidence>
<name>A0ABY5IMW6_9FLAO</name>
<sequence>MQDRYPLEYIDLLASMTLNPSNENLSRLTKEEMDTINYHLEKETYRIQSTIKNHVFTVNKKKEVELLVRQYYSSTINLIDLLFDNREKLPKGNSGLKKIYDSMINILNDLLMFIESRFAKFLSLEEKVANTYLLMTKQRLRQKLQELQKYLELPNLKSRAPLNLLLSRLNRFADRAGSDFEVTFRTLFYKKELIKALEELQFEKAELTNESVFDAVDRVLIYLNYNSKTYIDELTLRIFKSINLFKTSFQKLDKLRYHRKEFKQLHRKPGYILNPNYHDLDIIVEKWFDEEIGYWEKLVQSTVQVESHIKANMVNEKVNKILCNLTTDQIALILRGADDARIFIAKSMNEVFKTIVPHLSTPHKVDLSYDAMRSKSYVAEERDKEKAIEALEKIIRKIRSY</sequence>
<evidence type="ECO:0000313" key="1">
    <source>
        <dbReference type="EMBL" id="UUC44190.1"/>
    </source>
</evidence>
<dbReference type="Proteomes" id="UP001059844">
    <property type="component" value="Chromosome"/>
</dbReference>
<organism evidence="1 2">
    <name type="scientific">Flavobacterium cerinum</name>
    <dbReference type="NCBI Taxonomy" id="2502784"/>
    <lineage>
        <taxon>Bacteria</taxon>
        <taxon>Pseudomonadati</taxon>
        <taxon>Bacteroidota</taxon>
        <taxon>Flavobacteriia</taxon>
        <taxon>Flavobacteriales</taxon>
        <taxon>Flavobacteriaceae</taxon>
        <taxon>Flavobacterium</taxon>
    </lineage>
</organism>
<gene>
    <name evidence="1" type="ORF">NOX80_11150</name>
</gene>
<evidence type="ECO:0008006" key="3">
    <source>
        <dbReference type="Google" id="ProtNLM"/>
    </source>
</evidence>
<keyword evidence="2" id="KW-1185">Reference proteome</keyword>
<proteinExistence type="predicted"/>
<reference evidence="1" key="1">
    <citation type="submission" date="2022-07" db="EMBL/GenBank/DDBJ databases">
        <title>Isolation, identification, and degradation of a PFOSA degrading strain from sewage treatment plant.</title>
        <authorList>
            <person name="Zhang L."/>
            <person name="Huo Y."/>
        </authorList>
    </citation>
    <scope>NUCLEOTIDE SEQUENCE</scope>
    <source>
        <strain evidence="1">C1</strain>
    </source>
</reference>